<name>A0A9D1FAT7_9FIRM</name>
<gene>
    <name evidence="9 12" type="primary">mnmA</name>
    <name evidence="12" type="ORF">IAA83_08075</name>
</gene>
<evidence type="ECO:0000313" key="12">
    <source>
        <dbReference type="EMBL" id="HIS65310.1"/>
    </source>
</evidence>
<keyword evidence="4 9" id="KW-0547">Nucleotide-binding</keyword>
<keyword evidence="7" id="KW-1015">Disulfide bond</keyword>
<feature type="binding site" evidence="9">
    <location>
        <position position="33"/>
    </location>
    <ligand>
        <name>ATP</name>
        <dbReference type="ChEBI" id="CHEBI:30616"/>
    </ligand>
</feature>
<evidence type="ECO:0000256" key="3">
    <source>
        <dbReference type="ARBA" id="ARBA00022694"/>
    </source>
</evidence>
<keyword evidence="1 9" id="KW-0820">tRNA-binding</keyword>
<evidence type="ECO:0000256" key="9">
    <source>
        <dbReference type="HAMAP-Rule" id="MF_00144"/>
    </source>
</evidence>
<evidence type="ECO:0000259" key="11">
    <source>
        <dbReference type="Pfam" id="PF20259"/>
    </source>
</evidence>
<feature type="region of interest" description="Interaction with tRNA" evidence="9">
    <location>
        <begin position="292"/>
        <end position="293"/>
    </location>
</feature>
<dbReference type="NCBIfam" id="NF001138">
    <property type="entry name" value="PRK00143.1"/>
    <property type="match status" value="1"/>
</dbReference>
<proteinExistence type="inferred from homology"/>
<dbReference type="HAMAP" id="MF_00144">
    <property type="entry name" value="tRNA_thiouridyl_MnmA"/>
    <property type="match status" value="1"/>
</dbReference>
<keyword evidence="2 9" id="KW-0808">Transferase</keyword>
<reference evidence="12" key="2">
    <citation type="journal article" date="2021" name="PeerJ">
        <title>Extensive microbial diversity within the chicken gut microbiome revealed by metagenomics and culture.</title>
        <authorList>
            <person name="Gilroy R."/>
            <person name="Ravi A."/>
            <person name="Getino M."/>
            <person name="Pursley I."/>
            <person name="Horton D.L."/>
            <person name="Alikhan N.F."/>
            <person name="Baker D."/>
            <person name="Gharbi K."/>
            <person name="Hall N."/>
            <person name="Watson M."/>
            <person name="Adriaenssens E.M."/>
            <person name="Foster-Nyarko E."/>
            <person name="Jarju S."/>
            <person name="Secka A."/>
            <person name="Antonio M."/>
            <person name="Oren A."/>
            <person name="Chaudhuri R.R."/>
            <person name="La Ragione R."/>
            <person name="Hildebrand F."/>
            <person name="Pallen M.J."/>
        </authorList>
    </citation>
    <scope>NUCLEOTIDE SEQUENCE</scope>
    <source>
        <strain evidence="12">ChiBcec16-1751</strain>
    </source>
</reference>
<feature type="domain" description="tRNA-specific 2-thiouridylase MnmA-like C-terminal" evidence="10">
    <location>
        <begin position="268"/>
        <end position="340"/>
    </location>
</feature>
<protein>
    <recommendedName>
        <fullName evidence="9">tRNA-specific 2-thiouridylase MnmA</fullName>
        <ecNumber evidence="9">2.8.1.13</ecNumber>
    </recommendedName>
</protein>
<comment type="caution">
    <text evidence="12">The sequence shown here is derived from an EMBL/GenBank/DDBJ whole genome shotgun (WGS) entry which is preliminary data.</text>
</comment>
<evidence type="ECO:0000256" key="2">
    <source>
        <dbReference type="ARBA" id="ARBA00022679"/>
    </source>
</evidence>
<reference evidence="12" key="1">
    <citation type="submission" date="2020-10" db="EMBL/GenBank/DDBJ databases">
        <authorList>
            <person name="Gilroy R."/>
        </authorList>
    </citation>
    <scope>NUCLEOTIDE SEQUENCE</scope>
    <source>
        <strain evidence="12">ChiBcec16-1751</strain>
    </source>
</reference>
<dbReference type="InterPro" id="IPR014729">
    <property type="entry name" value="Rossmann-like_a/b/a_fold"/>
</dbReference>
<comment type="similarity">
    <text evidence="9">Belongs to the MnmA/TRMU family.</text>
</comment>
<feature type="site" description="Interaction with tRNA" evidence="9">
    <location>
        <position position="324"/>
    </location>
</feature>
<evidence type="ECO:0000256" key="8">
    <source>
        <dbReference type="ARBA" id="ARBA00051542"/>
    </source>
</evidence>
<organism evidence="12 13">
    <name type="scientific">Candidatus Avoscillospira avistercoris</name>
    <dbReference type="NCBI Taxonomy" id="2840707"/>
    <lineage>
        <taxon>Bacteria</taxon>
        <taxon>Bacillati</taxon>
        <taxon>Bacillota</taxon>
        <taxon>Clostridia</taxon>
        <taxon>Eubacteriales</taxon>
        <taxon>Oscillospiraceae</taxon>
        <taxon>Oscillospiraceae incertae sedis</taxon>
        <taxon>Candidatus Avoscillospira</taxon>
    </lineage>
</organism>
<dbReference type="Pfam" id="PF20259">
    <property type="entry name" value="tRNA_Me_trans_M"/>
    <property type="match status" value="1"/>
</dbReference>
<dbReference type="Gene3D" id="2.40.30.10">
    <property type="entry name" value="Translation factors"/>
    <property type="match status" value="1"/>
</dbReference>
<dbReference type="Proteomes" id="UP000886741">
    <property type="component" value="Unassembled WGS sequence"/>
</dbReference>
<dbReference type="InterPro" id="IPR046885">
    <property type="entry name" value="MnmA-like_C"/>
</dbReference>
<feature type="binding site" evidence="9">
    <location>
        <begin position="7"/>
        <end position="14"/>
    </location>
    <ligand>
        <name>ATP</name>
        <dbReference type="ChEBI" id="CHEBI:30616"/>
    </ligand>
</feature>
<feature type="region of interest" description="Interaction with tRNA" evidence="9">
    <location>
        <begin position="138"/>
        <end position="140"/>
    </location>
</feature>
<dbReference type="GO" id="GO:0002143">
    <property type="term" value="P:tRNA wobble position uridine thiolation"/>
    <property type="evidence" value="ECO:0007669"/>
    <property type="project" value="TreeGrafter"/>
</dbReference>
<feature type="active site" description="Cysteine persulfide intermediate" evidence="9">
    <location>
        <position position="189"/>
    </location>
</feature>
<dbReference type="PANTHER" id="PTHR11933">
    <property type="entry name" value="TRNA 5-METHYLAMINOMETHYL-2-THIOURIDYLATE -METHYLTRANSFERASE"/>
    <property type="match status" value="1"/>
</dbReference>
<dbReference type="GO" id="GO:0005524">
    <property type="term" value="F:ATP binding"/>
    <property type="evidence" value="ECO:0007669"/>
    <property type="project" value="UniProtKB-KW"/>
</dbReference>
<dbReference type="SUPFAM" id="SSF52402">
    <property type="entry name" value="Adenine nucleotide alpha hydrolases-like"/>
    <property type="match status" value="1"/>
</dbReference>
<dbReference type="EC" id="2.8.1.13" evidence="9"/>
<dbReference type="InterPro" id="IPR046884">
    <property type="entry name" value="MnmA-like_central"/>
</dbReference>
<feature type="binding site" evidence="9">
    <location>
        <position position="114"/>
    </location>
    <ligand>
        <name>ATP</name>
        <dbReference type="ChEBI" id="CHEBI:30616"/>
    </ligand>
</feature>
<evidence type="ECO:0000256" key="5">
    <source>
        <dbReference type="ARBA" id="ARBA00022840"/>
    </source>
</evidence>
<accession>A0A9D1FAT7</accession>
<comment type="function">
    <text evidence="9">Catalyzes the 2-thiolation of uridine at the wobble position (U34) of tRNA, leading to the formation of s(2)U34.</text>
</comment>
<dbReference type="EMBL" id="DVJJ01000118">
    <property type="protein sequence ID" value="HIS65310.1"/>
    <property type="molecule type" value="Genomic_DNA"/>
</dbReference>
<keyword evidence="3 9" id="KW-0819">tRNA processing</keyword>
<evidence type="ECO:0000256" key="1">
    <source>
        <dbReference type="ARBA" id="ARBA00022555"/>
    </source>
</evidence>
<comment type="catalytic activity">
    <reaction evidence="8 9">
        <text>S-sulfanyl-L-cysteinyl-[protein] + uridine(34) in tRNA + AH2 + ATP = 2-thiouridine(34) in tRNA + L-cysteinyl-[protein] + A + AMP + diphosphate + H(+)</text>
        <dbReference type="Rhea" id="RHEA:47032"/>
        <dbReference type="Rhea" id="RHEA-COMP:10131"/>
        <dbReference type="Rhea" id="RHEA-COMP:11726"/>
        <dbReference type="Rhea" id="RHEA-COMP:11727"/>
        <dbReference type="Rhea" id="RHEA-COMP:11728"/>
        <dbReference type="ChEBI" id="CHEBI:13193"/>
        <dbReference type="ChEBI" id="CHEBI:15378"/>
        <dbReference type="ChEBI" id="CHEBI:17499"/>
        <dbReference type="ChEBI" id="CHEBI:29950"/>
        <dbReference type="ChEBI" id="CHEBI:30616"/>
        <dbReference type="ChEBI" id="CHEBI:33019"/>
        <dbReference type="ChEBI" id="CHEBI:61963"/>
        <dbReference type="ChEBI" id="CHEBI:65315"/>
        <dbReference type="ChEBI" id="CHEBI:87170"/>
        <dbReference type="ChEBI" id="CHEBI:456215"/>
        <dbReference type="EC" id="2.8.1.13"/>
    </reaction>
</comment>
<dbReference type="GO" id="GO:0103016">
    <property type="term" value="F:tRNA-uridine 2-sulfurtransferase activity"/>
    <property type="evidence" value="ECO:0007669"/>
    <property type="project" value="UniProtKB-EC"/>
</dbReference>
<keyword evidence="6 9" id="KW-0694">RNA-binding</keyword>
<comment type="subcellular location">
    <subcellularLocation>
        <location evidence="9">Cytoplasm</location>
    </subcellularLocation>
</comment>
<comment type="caution">
    <text evidence="9">Lacks conserved residue(s) required for the propagation of feature annotation.</text>
</comment>
<dbReference type="AlphaFoldDB" id="A0A9D1FAT7"/>
<evidence type="ECO:0000256" key="4">
    <source>
        <dbReference type="ARBA" id="ARBA00022741"/>
    </source>
</evidence>
<keyword evidence="9" id="KW-0963">Cytoplasm</keyword>
<dbReference type="GO" id="GO:0005737">
    <property type="term" value="C:cytoplasm"/>
    <property type="evidence" value="ECO:0007669"/>
    <property type="project" value="UniProtKB-SubCell"/>
</dbReference>
<evidence type="ECO:0000256" key="7">
    <source>
        <dbReference type="ARBA" id="ARBA00023157"/>
    </source>
</evidence>
<feature type="site" description="Interaction with tRNA" evidence="9">
    <location>
        <position position="115"/>
    </location>
</feature>
<dbReference type="Gene3D" id="3.40.50.620">
    <property type="entry name" value="HUPs"/>
    <property type="match status" value="1"/>
</dbReference>
<dbReference type="NCBIfam" id="TIGR00420">
    <property type="entry name" value="trmU"/>
    <property type="match status" value="1"/>
</dbReference>
<dbReference type="InterPro" id="IPR023382">
    <property type="entry name" value="MnmA-like_central_sf"/>
</dbReference>
<dbReference type="Pfam" id="PF20258">
    <property type="entry name" value="tRNA_Me_trans_C"/>
    <property type="match status" value="1"/>
</dbReference>
<dbReference type="GO" id="GO:0000049">
    <property type="term" value="F:tRNA binding"/>
    <property type="evidence" value="ECO:0007669"/>
    <property type="project" value="UniProtKB-KW"/>
</dbReference>
<evidence type="ECO:0000313" key="13">
    <source>
        <dbReference type="Proteomes" id="UP000886741"/>
    </source>
</evidence>
<evidence type="ECO:0000256" key="6">
    <source>
        <dbReference type="ARBA" id="ARBA00022884"/>
    </source>
</evidence>
<sequence>MRKILTAMSGGVDSAVTAGLLRQMGYEPGGATMLLRPGGEQEAADAAAAARRLNLEFHCFQWQPEFERMVIAPFAQVYQQGGTPNPCIFCNKALKFGKFLEAALELGYDGMATGHYARIEQDLETGRYLLKTAKDAAKDQTYMLAGLSQHQLGHTVLPLGDYTKAEVRQQAEAMGLLEQQVKKDSQDICFVPDGDYMGFLCQWGLEPQPGNFIAPDGTVLGPHRGYEGYTIGQRRGLEIAAGRRVYVLSKPRPDVVIGDGDALFTTDVTVTGTNWIPWEQPPERFRASVKLRYTAKPASCTVTVTDSGAQLVFDEPQRAVTPGQAAVFYEEDLVLGSGTIV</sequence>
<feature type="active site" description="Nucleophile" evidence="9">
    <location>
        <position position="90"/>
    </location>
</feature>
<dbReference type="Pfam" id="PF03054">
    <property type="entry name" value="tRNA_Me_trans"/>
    <property type="match status" value="1"/>
</dbReference>
<dbReference type="InterPro" id="IPR004506">
    <property type="entry name" value="MnmA-like"/>
</dbReference>
<dbReference type="CDD" id="cd01998">
    <property type="entry name" value="MnmA_TRMU-like"/>
    <property type="match status" value="1"/>
</dbReference>
<evidence type="ECO:0000259" key="10">
    <source>
        <dbReference type="Pfam" id="PF20258"/>
    </source>
</evidence>
<dbReference type="Gene3D" id="2.30.30.280">
    <property type="entry name" value="Adenine nucleotide alpha hydrolases-like domains"/>
    <property type="match status" value="1"/>
</dbReference>
<feature type="domain" description="tRNA-specific 2-thiouridylase MnmA-like central" evidence="11">
    <location>
        <begin position="205"/>
        <end position="250"/>
    </location>
</feature>
<dbReference type="PANTHER" id="PTHR11933:SF5">
    <property type="entry name" value="MITOCHONDRIAL TRNA-SPECIFIC 2-THIOURIDYLASE 1"/>
    <property type="match status" value="1"/>
</dbReference>
<keyword evidence="5 9" id="KW-0067">ATP-binding</keyword>